<dbReference type="SUPFAM" id="SSF54814">
    <property type="entry name" value="Prokaryotic type KH domain (KH-domain type II)"/>
    <property type="match status" value="1"/>
</dbReference>
<dbReference type="STRING" id="387005.A0A183HUX4"/>
<dbReference type="GO" id="GO:0043024">
    <property type="term" value="F:ribosomal small subunit binding"/>
    <property type="evidence" value="ECO:0007669"/>
    <property type="project" value="TreeGrafter"/>
</dbReference>
<keyword evidence="2" id="KW-1185">Reference proteome</keyword>
<dbReference type="Gene3D" id="3.30.300.20">
    <property type="match status" value="1"/>
</dbReference>
<dbReference type="InterPro" id="IPR005662">
    <property type="entry name" value="GTPase_Era-like"/>
</dbReference>
<reference evidence="3" key="1">
    <citation type="submission" date="2016-06" db="UniProtKB">
        <authorList>
            <consortium name="WormBaseParasite"/>
        </authorList>
    </citation>
    <scope>IDENTIFICATION</scope>
</reference>
<sequence>MICQDAIRAEFLNRIPPYIAYALKIRVTEWNMEGEVLQIVAEVECKKDRIGRIVVGEHGSTIVAVAKEVNESMQNLLAQQLFLRILVKVEGKLFDILQYNARRNVTKKSIGL</sequence>
<dbReference type="GO" id="GO:0005759">
    <property type="term" value="C:mitochondrial matrix"/>
    <property type="evidence" value="ECO:0007669"/>
    <property type="project" value="TreeGrafter"/>
</dbReference>
<organism evidence="3">
    <name type="scientific">Onchocerca flexuosa</name>
    <dbReference type="NCBI Taxonomy" id="387005"/>
    <lineage>
        <taxon>Eukaryota</taxon>
        <taxon>Metazoa</taxon>
        <taxon>Ecdysozoa</taxon>
        <taxon>Nematoda</taxon>
        <taxon>Chromadorea</taxon>
        <taxon>Rhabditida</taxon>
        <taxon>Spirurina</taxon>
        <taxon>Spiruromorpha</taxon>
        <taxon>Filarioidea</taxon>
        <taxon>Onchocercidae</taxon>
        <taxon>Onchocerca</taxon>
    </lineage>
</organism>
<dbReference type="PANTHER" id="PTHR42698:SF1">
    <property type="entry name" value="GTPASE ERA, MITOCHONDRIAL"/>
    <property type="match status" value="1"/>
</dbReference>
<dbReference type="EMBL" id="UZAJ01016126">
    <property type="protein sequence ID" value="VDO75343.1"/>
    <property type="molecule type" value="Genomic_DNA"/>
</dbReference>
<proteinExistence type="predicted"/>
<dbReference type="InterPro" id="IPR015946">
    <property type="entry name" value="KH_dom-like_a/b"/>
</dbReference>
<dbReference type="GO" id="GO:0000028">
    <property type="term" value="P:ribosomal small subunit assembly"/>
    <property type="evidence" value="ECO:0007669"/>
    <property type="project" value="TreeGrafter"/>
</dbReference>
<evidence type="ECO:0000313" key="1">
    <source>
        <dbReference type="EMBL" id="VDO75343.1"/>
    </source>
</evidence>
<evidence type="ECO:0000313" key="3">
    <source>
        <dbReference type="WBParaSite" id="OFLC_0001128601-mRNA-1"/>
    </source>
</evidence>
<gene>
    <name evidence="1" type="ORF">OFLC_LOCUS11286</name>
</gene>
<dbReference type="Proteomes" id="UP000267606">
    <property type="component" value="Unassembled WGS sequence"/>
</dbReference>
<accession>A0A183HUX4</accession>
<evidence type="ECO:0000313" key="2">
    <source>
        <dbReference type="Proteomes" id="UP000267606"/>
    </source>
</evidence>
<name>A0A183HUX4_9BILA</name>
<dbReference type="GO" id="GO:0019843">
    <property type="term" value="F:rRNA binding"/>
    <property type="evidence" value="ECO:0007669"/>
    <property type="project" value="TreeGrafter"/>
</dbReference>
<protein>
    <submittedName>
        <fullName evidence="3">KH type-2 domain-containing protein</fullName>
    </submittedName>
</protein>
<dbReference type="GO" id="GO:0005525">
    <property type="term" value="F:GTP binding"/>
    <property type="evidence" value="ECO:0007669"/>
    <property type="project" value="InterPro"/>
</dbReference>
<dbReference type="WBParaSite" id="OFLC_0001128601-mRNA-1">
    <property type="protein sequence ID" value="OFLC_0001128601-mRNA-1"/>
    <property type="gene ID" value="OFLC_0001128601"/>
</dbReference>
<dbReference type="PANTHER" id="PTHR42698">
    <property type="entry name" value="GTPASE ERA"/>
    <property type="match status" value="1"/>
</dbReference>
<reference evidence="1 2" key="2">
    <citation type="submission" date="2018-11" db="EMBL/GenBank/DDBJ databases">
        <authorList>
            <consortium name="Pathogen Informatics"/>
        </authorList>
    </citation>
    <scope>NUCLEOTIDE SEQUENCE [LARGE SCALE GENOMIC DNA]</scope>
</reference>
<dbReference type="AlphaFoldDB" id="A0A183HUX4"/>
<dbReference type="InterPro" id="IPR009019">
    <property type="entry name" value="KH_sf_prok-type"/>
</dbReference>